<name>A0ABV4NVQ4_9GAMM</name>
<feature type="coiled-coil region" evidence="1">
    <location>
        <begin position="21"/>
        <end position="94"/>
    </location>
</feature>
<dbReference type="Proteomes" id="UP001569428">
    <property type="component" value="Unassembled WGS sequence"/>
</dbReference>
<evidence type="ECO:0000256" key="1">
    <source>
        <dbReference type="SAM" id="Coils"/>
    </source>
</evidence>
<dbReference type="RefSeq" id="WP_371837736.1">
    <property type="nucleotide sequence ID" value="NZ_JBGMEK010000005.1"/>
</dbReference>
<evidence type="ECO:0000313" key="5">
    <source>
        <dbReference type="Proteomes" id="UP001569428"/>
    </source>
</evidence>
<feature type="region of interest" description="Disordered" evidence="2">
    <location>
        <begin position="180"/>
        <end position="212"/>
    </location>
</feature>
<feature type="compositionally biased region" description="Basic and acidic residues" evidence="2">
    <location>
        <begin position="180"/>
        <end position="189"/>
    </location>
</feature>
<feature type="signal peptide" evidence="3">
    <location>
        <begin position="1"/>
        <end position="22"/>
    </location>
</feature>
<sequence length="332" mass="38187">MAVMRYCSLFLAGLVVFGGAVAQAQSTLGVEKNRLARLEQSLENKQVELEDIENELLSYEYKLERAQESLNGLRKEFEESRLELEEARRAHESNANSDTERRLTKAKHGFAMAERGVDSRSRRLEFIQSNHKELQAKLTEERKAVVQTKAKISAQQDKISQMVETMLAKAEESERRAALARSAKVEKPKPPKLKTAAIEKPKKKEVAPKSQPAPVVERNIDPELLSYVEREQERLSTLLADKDGENKQTFRNLELRPSGGERLPFEFLGKNQYRLVTTVEAGRQTYKINTWKFRRTIPAEDDGTRYVFVFDARRLSRPRLVMYPEYVLDSLK</sequence>
<comment type="caution">
    <text evidence="4">The sequence shown here is derived from an EMBL/GenBank/DDBJ whole genome shotgun (WGS) entry which is preliminary data.</text>
</comment>
<dbReference type="Gene3D" id="1.10.287.1490">
    <property type="match status" value="1"/>
</dbReference>
<evidence type="ECO:0000256" key="3">
    <source>
        <dbReference type="SAM" id="SignalP"/>
    </source>
</evidence>
<dbReference type="EMBL" id="JBGMEK010000005">
    <property type="protein sequence ID" value="MFA0810127.1"/>
    <property type="molecule type" value="Genomic_DNA"/>
</dbReference>
<reference evidence="4 5" key="1">
    <citation type="submission" date="2024-08" db="EMBL/GenBank/DDBJ databases">
        <authorList>
            <person name="Ishaq N."/>
        </authorList>
    </citation>
    <scope>NUCLEOTIDE SEQUENCE [LARGE SCALE GENOMIC DNA]</scope>
    <source>
        <strain evidence="4 5">DSM 18651</strain>
    </source>
</reference>
<organism evidence="4 5">
    <name type="scientific">Microbulbifer epialgicus</name>
    <dbReference type="NCBI Taxonomy" id="393907"/>
    <lineage>
        <taxon>Bacteria</taxon>
        <taxon>Pseudomonadati</taxon>
        <taxon>Pseudomonadota</taxon>
        <taxon>Gammaproteobacteria</taxon>
        <taxon>Cellvibrionales</taxon>
        <taxon>Microbulbiferaceae</taxon>
        <taxon>Microbulbifer</taxon>
    </lineage>
</organism>
<feature type="coiled-coil region" evidence="1">
    <location>
        <begin position="124"/>
        <end position="151"/>
    </location>
</feature>
<evidence type="ECO:0000256" key="2">
    <source>
        <dbReference type="SAM" id="MobiDB-lite"/>
    </source>
</evidence>
<keyword evidence="1" id="KW-0175">Coiled coil</keyword>
<protein>
    <submittedName>
        <fullName evidence="4">Uncharacterized protein</fullName>
    </submittedName>
</protein>
<evidence type="ECO:0000313" key="4">
    <source>
        <dbReference type="EMBL" id="MFA0810127.1"/>
    </source>
</evidence>
<proteinExistence type="predicted"/>
<keyword evidence="3" id="KW-0732">Signal</keyword>
<feature type="chain" id="PRO_5046122498" evidence="3">
    <location>
        <begin position="23"/>
        <end position="332"/>
    </location>
</feature>
<accession>A0ABV4NVQ4</accession>
<gene>
    <name evidence="4" type="ORF">ACCI49_04275</name>
</gene>
<feature type="compositionally biased region" description="Basic and acidic residues" evidence="2">
    <location>
        <begin position="197"/>
        <end position="207"/>
    </location>
</feature>
<keyword evidence="5" id="KW-1185">Reference proteome</keyword>